<name>A0A0D7B9U3_9AGAR</name>
<keyword evidence="3" id="KW-1185">Reference proteome</keyword>
<protein>
    <recommendedName>
        <fullName evidence="1">F-box domain-containing protein</fullName>
    </recommendedName>
</protein>
<dbReference type="AlphaFoldDB" id="A0A0D7B9U3"/>
<dbReference type="InterPro" id="IPR036047">
    <property type="entry name" value="F-box-like_dom_sf"/>
</dbReference>
<dbReference type="EMBL" id="KN880537">
    <property type="protein sequence ID" value="KIY67010.1"/>
    <property type="molecule type" value="Genomic_DNA"/>
</dbReference>
<evidence type="ECO:0000259" key="1">
    <source>
        <dbReference type="Pfam" id="PF12937"/>
    </source>
</evidence>
<sequence>MSFAPSTDHTPILSLPDEIVASIAEAYVLEVIGDDFSVKFQIAGGLPPQFVLMAVCKRWKSICTSNPWLWTRICIDLLPANPGPSTTATDASIWKRFAVVCGNAFTWGGSLPLDLKLNNWYLSNKSYQTVSQGCDGQVFDSTTLAIKIMRFAIEQCSRWRSFAMQSSDLVRETGTTAGIPWSDLVKVTNRVPKLETLFFNDFWEVHPLYASENRPGKDYMNTFLNAPRLDVATFAAGFTPLNLPWAQLTKIDINTTGFFALQTHVDYFDMVMRHTTAPTVSWGDNLSYFAVNDGDIVPTPLVIENPHIVKLKLPPMILPPALLLPNLTNLEFYISDESDTHVDTVSQIVLLLRDSGCRLLDLTINEWLTVYRGDINSFDPLLPYLDSLQSLTWNALLVDVDSTIDLLRGLRDILGANNPVKLPNLTTLVINFMQSPYERDCIYTGDLNSLEADPVWTIVQTRMLEWPVVKLERFHIIVRTNKGNPMRASSEAFEESEEGKNIKASGVDFELSVPVQSINCCTSVRGFRWTME</sequence>
<dbReference type="SUPFAM" id="SSF81383">
    <property type="entry name" value="F-box domain"/>
    <property type="match status" value="1"/>
</dbReference>
<gene>
    <name evidence="2" type="ORF">CYLTODRAFT_411420</name>
</gene>
<dbReference type="Gene3D" id="1.20.1280.50">
    <property type="match status" value="1"/>
</dbReference>
<accession>A0A0D7B9U3</accession>
<proteinExistence type="predicted"/>
<dbReference type="Proteomes" id="UP000054007">
    <property type="component" value="Unassembled WGS sequence"/>
</dbReference>
<evidence type="ECO:0000313" key="2">
    <source>
        <dbReference type="EMBL" id="KIY67010.1"/>
    </source>
</evidence>
<organism evidence="2 3">
    <name type="scientific">Cylindrobasidium torrendii FP15055 ss-10</name>
    <dbReference type="NCBI Taxonomy" id="1314674"/>
    <lineage>
        <taxon>Eukaryota</taxon>
        <taxon>Fungi</taxon>
        <taxon>Dikarya</taxon>
        <taxon>Basidiomycota</taxon>
        <taxon>Agaricomycotina</taxon>
        <taxon>Agaricomycetes</taxon>
        <taxon>Agaricomycetidae</taxon>
        <taxon>Agaricales</taxon>
        <taxon>Marasmiineae</taxon>
        <taxon>Physalacriaceae</taxon>
        <taxon>Cylindrobasidium</taxon>
    </lineage>
</organism>
<dbReference type="Pfam" id="PF12937">
    <property type="entry name" value="F-box-like"/>
    <property type="match status" value="1"/>
</dbReference>
<dbReference type="OrthoDB" id="2269034at2759"/>
<evidence type="ECO:0000313" key="3">
    <source>
        <dbReference type="Proteomes" id="UP000054007"/>
    </source>
</evidence>
<dbReference type="InterPro" id="IPR001810">
    <property type="entry name" value="F-box_dom"/>
</dbReference>
<reference evidence="2 3" key="1">
    <citation type="journal article" date="2015" name="Fungal Genet. Biol.">
        <title>Evolution of novel wood decay mechanisms in Agaricales revealed by the genome sequences of Fistulina hepatica and Cylindrobasidium torrendii.</title>
        <authorList>
            <person name="Floudas D."/>
            <person name="Held B.W."/>
            <person name="Riley R."/>
            <person name="Nagy L.G."/>
            <person name="Koehler G."/>
            <person name="Ransdell A.S."/>
            <person name="Younus H."/>
            <person name="Chow J."/>
            <person name="Chiniquy J."/>
            <person name="Lipzen A."/>
            <person name="Tritt A."/>
            <person name="Sun H."/>
            <person name="Haridas S."/>
            <person name="LaButti K."/>
            <person name="Ohm R.A."/>
            <person name="Kues U."/>
            <person name="Blanchette R.A."/>
            <person name="Grigoriev I.V."/>
            <person name="Minto R.E."/>
            <person name="Hibbett D.S."/>
        </authorList>
    </citation>
    <scope>NUCLEOTIDE SEQUENCE [LARGE SCALE GENOMIC DNA]</scope>
    <source>
        <strain evidence="2 3">FP15055 ss-10</strain>
    </source>
</reference>
<feature type="domain" description="F-box" evidence="1">
    <location>
        <begin position="45"/>
        <end position="75"/>
    </location>
</feature>
<dbReference type="STRING" id="1314674.A0A0D7B9U3"/>